<dbReference type="InterPro" id="IPR017981">
    <property type="entry name" value="GPCR_2-like_7TM"/>
</dbReference>
<feature type="domain" description="G-protein coupled receptors family 2 profile 2" evidence="7">
    <location>
        <begin position="61"/>
        <end position="219"/>
    </location>
</feature>
<evidence type="ECO:0000256" key="5">
    <source>
        <dbReference type="SAM" id="Coils"/>
    </source>
</evidence>
<dbReference type="Gene3D" id="1.20.1070.10">
    <property type="entry name" value="Rhodopsin 7-helix transmembrane proteins"/>
    <property type="match status" value="1"/>
</dbReference>
<evidence type="ECO:0000256" key="6">
    <source>
        <dbReference type="SAM" id="Phobius"/>
    </source>
</evidence>
<evidence type="ECO:0000313" key="8">
    <source>
        <dbReference type="Proteomes" id="UP000079169"/>
    </source>
</evidence>
<dbReference type="AlphaFoldDB" id="A0A1S4EG68"/>
<dbReference type="PANTHER" id="PTHR47154:SF2">
    <property type="entry name" value="G-PROTEIN COUPLED RECEPTOR MTH-RELATED"/>
    <property type="match status" value="1"/>
</dbReference>
<evidence type="ECO:0000313" key="9">
    <source>
        <dbReference type="RefSeq" id="XP_017301173.1"/>
    </source>
</evidence>
<dbReference type="PROSITE" id="PS50261">
    <property type="entry name" value="G_PROTEIN_RECEP_F2_4"/>
    <property type="match status" value="1"/>
</dbReference>
<evidence type="ECO:0000256" key="4">
    <source>
        <dbReference type="ARBA" id="ARBA00023136"/>
    </source>
</evidence>
<feature type="transmembrane region" description="Helical" evidence="6">
    <location>
        <begin position="58"/>
        <end position="79"/>
    </location>
</feature>
<sequence>MYLALNEASGMGPQTFGNPCIVQIDISFKFIVFSCRVSETTRNIREQKAGNESHLKKFLTYSTYGWGVPAIITLMVYVAEVHPTWFPPESRPNFAVYNCWYKDPEDNYAMKVFYIIPMTIFITINIVLFALTAYHCTDIKDQILRMKSVNKEKENMKSKFNSYKVKLSLNFKLFLAMGVFWICDICQRYIETDFLTTLILDTIYCSQGFFIFYLFIFKKRIWKKLVSQFNKTVFRFSDTNKSTVSQNSAATTVFTMHSITSPGEGNEGENAGNVNGHM</sequence>
<proteinExistence type="predicted"/>
<accession>A0A1S4EG68</accession>
<feature type="transmembrane region" description="Helical" evidence="6">
    <location>
        <begin position="196"/>
        <end position="217"/>
    </location>
</feature>
<feature type="transmembrane region" description="Helical" evidence="6">
    <location>
        <begin position="112"/>
        <end position="137"/>
    </location>
</feature>
<keyword evidence="5" id="KW-0175">Coiled coil</keyword>
<evidence type="ECO:0000256" key="2">
    <source>
        <dbReference type="ARBA" id="ARBA00022692"/>
    </source>
</evidence>
<dbReference type="GO" id="GO:0005886">
    <property type="term" value="C:plasma membrane"/>
    <property type="evidence" value="ECO:0007669"/>
    <property type="project" value="TreeGrafter"/>
</dbReference>
<dbReference type="Proteomes" id="UP000079169">
    <property type="component" value="Unplaced"/>
</dbReference>
<gene>
    <name evidence="9" type="primary">LOC108252867</name>
</gene>
<keyword evidence="4 6" id="KW-0472">Membrane</keyword>
<comment type="subcellular location">
    <subcellularLocation>
        <location evidence="1">Membrane</location>
        <topology evidence="1">Multi-pass membrane protein</topology>
    </subcellularLocation>
</comment>
<organism evidence="8 9">
    <name type="scientific">Diaphorina citri</name>
    <name type="common">Asian citrus psyllid</name>
    <dbReference type="NCBI Taxonomy" id="121845"/>
    <lineage>
        <taxon>Eukaryota</taxon>
        <taxon>Metazoa</taxon>
        <taxon>Ecdysozoa</taxon>
        <taxon>Arthropoda</taxon>
        <taxon>Hexapoda</taxon>
        <taxon>Insecta</taxon>
        <taxon>Pterygota</taxon>
        <taxon>Neoptera</taxon>
        <taxon>Paraneoptera</taxon>
        <taxon>Hemiptera</taxon>
        <taxon>Sternorrhyncha</taxon>
        <taxon>Psylloidea</taxon>
        <taxon>Psyllidae</taxon>
        <taxon>Diaphorininae</taxon>
        <taxon>Diaphorina</taxon>
    </lineage>
</organism>
<protein>
    <submittedName>
        <fullName evidence="9">G-protein coupled receptor Mth2-like</fullName>
    </submittedName>
</protein>
<name>A0A1S4EG68_DIACI</name>
<keyword evidence="3 6" id="KW-1133">Transmembrane helix</keyword>
<evidence type="ECO:0000256" key="3">
    <source>
        <dbReference type="ARBA" id="ARBA00022989"/>
    </source>
</evidence>
<keyword evidence="8" id="KW-1185">Reference proteome</keyword>
<dbReference type="InterPro" id="IPR051384">
    <property type="entry name" value="Mth_GPCR"/>
</dbReference>
<reference evidence="9" key="1">
    <citation type="submission" date="2025-08" db="UniProtKB">
        <authorList>
            <consortium name="RefSeq"/>
        </authorList>
    </citation>
    <scope>IDENTIFICATION</scope>
</reference>
<dbReference type="InterPro" id="IPR000832">
    <property type="entry name" value="GPCR_2_secretin-like"/>
</dbReference>
<dbReference type="GeneID" id="108252867"/>
<dbReference type="PaxDb" id="121845-A0A1S4EG68"/>
<dbReference type="KEGG" id="dci:108252867"/>
<evidence type="ECO:0000256" key="1">
    <source>
        <dbReference type="ARBA" id="ARBA00004141"/>
    </source>
</evidence>
<dbReference type="GO" id="GO:0007166">
    <property type="term" value="P:cell surface receptor signaling pathway"/>
    <property type="evidence" value="ECO:0007669"/>
    <property type="project" value="InterPro"/>
</dbReference>
<dbReference type="GO" id="GO:0008528">
    <property type="term" value="F:G protein-coupled peptide receptor activity"/>
    <property type="evidence" value="ECO:0007669"/>
    <property type="project" value="TreeGrafter"/>
</dbReference>
<dbReference type="PANTHER" id="PTHR47154">
    <property type="entry name" value="G-PROTEIN COUPLED RECEPTOR MTH-RELATED"/>
    <property type="match status" value="1"/>
</dbReference>
<dbReference type="RefSeq" id="XP_017301173.1">
    <property type="nucleotide sequence ID" value="XM_017445684.2"/>
</dbReference>
<dbReference type="STRING" id="121845.A0A1S4EG68"/>
<feature type="coiled-coil region" evidence="5">
    <location>
        <begin position="139"/>
        <end position="166"/>
    </location>
</feature>
<evidence type="ECO:0000259" key="7">
    <source>
        <dbReference type="PROSITE" id="PS50261"/>
    </source>
</evidence>
<dbReference type="Pfam" id="PF00002">
    <property type="entry name" value="7tm_2"/>
    <property type="match status" value="1"/>
</dbReference>
<keyword evidence="2 6" id="KW-0812">Transmembrane</keyword>
<feature type="transmembrane region" description="Helical" evidence="6">
    <location>
        <begin position="169"/>
        <end position="190"/>
    </location>
</feature>